<name>C1BDU4_RHOOB</name>
<evidence type="ECO:0000256" key="3">
    <source>
        <dbReference type="ARBA" id="ARBA00022679"/>
    </source>
</evidence>
<dbReference type="InterPro" id="IPR015422">
    <property type="entry name" value="PyrdxlP-dep_Trfase_small"/>
</dbReference>
<dbReference type="HOGENOM" id="CLU_016922_4_0_11"/>
<dbReference type="InterPro" id="IPR015424">
    <property type="entry name" value="PyrdxlP-dep_Trfase"/>
</dbReference>
<accession>C1BDU4</accession>
<evidence type="ECO:0000256" key="4">
    <source>
        <dbReference type="ARBA" id="ARBA00022898"/>
    </source>
</evidence>
<dbReference type="FunFam" id="3.40.640.10:FF:000014">
    <property type="entry name" value="Adenosylmethionine-8-amino-7-oxononanoate aminotransferase, probable"/>
    <property type="match status" value="1"/>
</dbReference>
<dbReference type="KEGG" id="rop:ROP_pROB02-01340"/>
<dbReference type="InterPro" id="IPR005814">
    <property type="entry name" value="Aminotrans_3"/>
</dbReference>
<geneLocation type="plasmid" evidence="6 7">
    <name>pROB02</name>
</geneLocation>
<sequence length="469" mass="51548">MTHLDFMPDAVADDADYRTTAGQHLWRHFAEMAEAERTPLKVITRGEGSYLFDTDGNRYLDAVSNLFCVNLGYSYGEELGQAALDQYRQLGYHSNWTTTHPRAIELAARLAELAPDDLNHVFLTPSGGESVEAAWKIARQFYQLRGENRWKAIARDMAYHGTTLGALSLGGIHRMRSPFEPLVPAVAHARSTARAGRPAGESEEDFTAFLLDDLEQRIVSEDPSTVAMIILEPIQNHGGSLTPPNGYFAGIRALADKYGILLVSDETITAFGRVGEWFGSTRFDFTPDIITTAKGLSSAHAVIGAVIVNNRVYEPFSEKGVSLQHGNTFGGHPVMAAVALKNLEIMERLQIPEQVRAKENSLRTSLESLRDLEIVSDVRGAGFFWSVELTGTDTNGSPLSQPQRDRLFARPHLAGALEDLGILTRVSLDSVNPIICVSPPLVAEDQEFTLIRNALAKVLSEIDSTRKSL</sequence>
<dbReference type="PANTHER" id="PTHR43094:SF1">
    <property type="entry name" value="AMINOTRANSFERASE CLASS-III"/>
    <property type="match status" value="1"/>
</dbReference>
<dbReference type="SUPFAM" id="SSF53383">
    <property type="entry name" value="PLP-dependent transferases"/>
    <property type="match status" value="1"/>
</dbReference>
<dbReference type="EMBL" id="AP011117">
    <property type="protein sequence ID" value="BAH47147.1"/>
    <property type="molecule type" value="Genomic_DNA"/>
</dbReference>
<dbReference type="Gene3D" id="3.40.640.10">
    <property type="entry name" value="Type I PLP-dependent aspartate aminotransferase-like (Major domain)"/>
    <property type="match status" value="1"/>
</dbReference>
<evidence type="ECO:0000313" key="6">
    <source>
        <dbReference type="EMBL" id="BAH47147.1"/>
    </source>
</evidence>
<dbReference type="InterPro" id="IPR015421">
    <property type="entry name" value="PyrdxlP-dep_Trfase_major"/>
</dbReference>
<evidence type="ECO:0000256" key="5">
    <source>
        <dbReference type="RuleBase" id="RU003560"/>
    </source>
</evidence>
<evidence type="ECO:0000256" key="1">
    <source>
        <dbReference type="ARBA" id="ARBA00008954"/>
    </source>
</evidence>
<dbReference type="GO" id="GO:0030170">
    <property type="term" value="F:pyridoxal phosphate binding"/>
    <property type="evidence" value="ECO:0007669"/>
    <property type="project" value="InterPro"/>
</dbReference>
<dbReference type="GO" id="GO:0008483">
    <property type="term" value="F:transaminase activity"/>
    <property type="evidence" value="ECO:0007669"/>
    <property type="project" value="UniProtKB-KW"/>
</dbReference>
<reference evidence="6 7" key="1">
    <citation type="journal article" date="2005" name="J. Biosci. Bioeng.">
        <title>Isolation and characterization of benzene-tolerant Rhodococcus opacus strains.</title>
        <authorList>
            <person name="Na K.S."/>
            <person name="Kuroda A."/>
            <person name="Takiguchi N."/>
            <person name="Ikeda T."/>
            <person name="Ohtake H."/>
            <person name="Kato J."/>
        </authorList>
    </citation>
    <scope>NUCLEOTIDE SEQUENCE [LARGE SCALE GENOMIC DNA]</scope>
    <source>
        <strain evidence="6 7">B4</strain>
        <plasmid evidence="6">pROB02</plasmid>
    </source>
</reference>
<protein>
    <submittedName>
        <fullName evidence="6">Aminotransferase</fullName>
        <ecNumber evidence="6">2.6.1.-</ecNumber>
    </submittedName>
</protein>
<keyword evidence="6" id="KW-0614">Plasmid</keyword>
<dbReference type="PATRIC" id="fig|632772.20.peg.8515"/>
<keyword evidence="2 6" id="KW-0032">Aminotransferase</keyword>
<keyword evidence="4 5" id="KW-0663">Pyridoxal phosphate</keyword>
<dbReference type="Gene3D" id="3.90.1150.10">
    <property type="entry name" value="Aspartate Aminotransferase, domain 1"/>
    <property type="match status" value="1"/>
</dbReference>
<proteinExistence type="inferred from homology"/>
<dbReference type="EC" id="2.6.1.-" evidence="6"/>
<evidence type="ECO:0000256" key="2">
    <source>
        <dbReference type="ARBA" id="ARBA00022576"/>
    </source>
</evidence>
<dbReference type="GO" id="GO:0005829">
    <property type="term" value="C:cytosol"/>
    <property type="evidence" value="ECO:0007669"/>
    <property type="project" value="TreeGrafter"/>
</dbReference>
<keyword evidence="3 6" id="KW-0808">Transferase</keyword>
<gene>
    <name evidence="6" type="ordered locus">ROP_pROB02-01340</name>
</gene>
<dbReference type="CDD" id="cd00610">
    <property type="entry name" value="OAT_like"/>
    <property type="match status" value="1"/>
</dbReference>
<reference evidence="6 7" key="2">
    <citation type="submission" date="2009-03" db="EMBL/GenBank/DDBJ databases">
        <title>Comparison of the complete genome sequences of Rhodococcus erythropolis PR4 and Rhodococcus opacus B4.</title>
        <authorList>
            <person name="Takarada H."/>
            <person name="Sekine M."/>
            <person name="Hosoyama A."/>
            <person name="Yamada R."/>
            <person name="Fujisawa T."/>
            <person name="Omata S."/>
            <person name="Shimizu A."/>
            <person name="Tsukatani N."/>
            <person name="Tanikawa S."/>
            <person name="Fujita N."/>
            <person name="Harayama S."/>
        </authorList>
    </citation>
    <scope>NUCLEOTIDE SEQUENCE [LARGE SCALE GENOMIC DNA]</scope>
    <source>
        <strain evidence="6 7">B4</strain>
        <plasmid evidence="6 7">pROB02</plasmid>
    </source>
</reference>
<dbReference type="PANTHER" id="PTHR43094">
    <property type="entry name" value="AMINOTRANSFERASE"/>
    <property type="match status" value="1"/>
</dbReference>
<evidence type="ECO:0000313" key="7">
    <source>
        <dbReference type="Proteomes" id="UP000002212"/>
    </source>
</evidence>
<dbReference type="Pfam" id="PF00202">
    <property type="entry name" value="Aminotran_3"/>
    <property type="match status" value="1"/>
</dbReference>
<organism evidence="6 7">
    <name type="scientific">Rhodococcus opacus (strain B4)</name>
    <dbReference type="NCBI Taxonomy" id="632772"/>
    <lineage>
        <taxon>Bacteria</taxon>
        <taxon>Bacillati</taxon>
        <taxon>Actinomycetota</taxon>
        <taxon>Actinomycetes</taxon>
        <taxon>Mycobacteriales</taxon>
        <taxon>Nocardiaceae</taxon>
        <taxon>Rhodococcus</taxon>
    </lineage>
</organism>
<dbReference type="Proteomes" id="UP000002212">
    <property type="component" value="Plasmid pROB02"/>
</dbReference>
<dbReference type="AlphaFoldDB" id="C1BDU4"/>
<comment type="similarity">
    <text evidence="1 5">Belongs to the class-III pyridoxal-phosphate-dependent aminotransferase family.</text>
</comment>